<dbReference type="EMBL" id="WEGH01000003">
    <property type="protein sequence ID" value="MQY06588.1"/>
    <property type="molecule type" value="Genomic_DNA"/>
</dbReference>
<evidence type="ECO:0000313" key="2">
    <source>
        <dbReference type="Proteomes" id="UP000487268"/>
    </source>
</evidence>
<gene>
    <name evidence="1" type="ORF">ACRB68_46820</name>
</gene>
<proteinExistence type="predicted"/>
<sequence length="262" mass="28505">MMPFPSRDDAAAALIARACGHSHDFPGDDVLRPTGTETGRDGATVNVRRIACRRCGTIQTTRWRLPEPAAESSFSTAVSTFEAPEPGDVPGIAERARRLTDEEYAAYIAECGFPADSIPKRRAASAPRRLDLRVQVRAWQFALLDRGGSIGEILPVPPHAESAGIIDAVPGAVLFWAPIEDGELPLTVVVSSADPGPDRSYDRFAEISCRFHTGRVALREIGGRTLPLPRLPADHGDHRLRLHTDPSGCLLHIWSQARTRPL</sequence>
<comment type="caution">
    <text evidence="1">The sequence shown here is derived from an EMBL/GenBank/DDBJ whole genome shotgun (WGS) entry which is preliminary data.</text>
</comment>
<dbReference type="AlphaFoldDB" id="A0A7K0BZH7"/>
<protein>
    <submittedName>
        <fullName evidence="1">Uncharacterized protein</fullName>
    </submittedName>
</protein>
<keyword evidence="2" id="KW-1185">Reference proteome</keyword>
<dbReference type="RefSeq" id="WP_153535934.1">
    <property type="nucleotide sequence ID" value="NZ_WEGH01000003.1"/>
</dbReference>
<reference evidence="1 2" key="1">
    <citation type="submission" date="2019-10" db="EMBL/GenBank/DDBJ databases">
        <title>Actinomadura rubteroloni sp. nov. and Actinomadura macrotermitis sp. nov., isolated from the gut of fungus growing-termite Macrotermes natalensis.</title>
        <authorList>
            <person name="Benndorf R."/>
            <person name="Martin K."/>
            <person name="Kuefner M."/>
            <person name="De Beer W."/>
            <person name="Kaster A.-K."/>
            <person name="Vollmers J."/>
            <person name="Poulsen M."/>
            <person name="Beemelmanns C."/>
        </authorList>
    </citation>
    <scope>NUCLEOTIDE SEQUENCE [LARGE SCALE GENOMIC DNA]</scope>
    <source>
        <strain evidence="1 2">RB68</strain>
    </source>
</reference>
<name>A0A7K0BZH7_9ACTN</name>
<dbReference type="Proteomes" id="UP000487268">
    <property type="component" value="Unassembled WGS sequence"/>
</dbReference>
<organism evidence="1 2">
    <name type="scientific">Actinomadura macrotermitis</name>
    <dbReference type="NCBI Taxonomy" id="2585200"/>
    <lineage>
        <taxon>Bacteria</taxon>
        <taxon>Bacillati</taxon>
        <taxon>Actinomycetota</taxon>
        <taxon>Actinomycetes</taxon>
        <taxon>Streptosporangiales</taxon>
        <taxon>Thermomonosporaceae</taxon>
        <taxon>Actinomadura</taxon>
    </lineage>
</organism>
<evidence type="ECO:0000313" key="1">
    <source>
        <dbReference type="EMBL" id="MQY06588.1"/>
    </source>
</evidence>
<accession>A0A7K0BZH7</accession>
<dbReference type="OrthoDB" id="4485313at2"/>